<accession>A0A840Q7Y5</accession>
<proteinExistence type="predicted"/>
<evidence type="ECO:0000256" key="1">
    <source>
        <dbReference type="SAM" id="Phobius"/>
    </source>
</evidence>
<feature type="domain" description="DUF7144" evidence="2">
    <location>
        <begin position="2"/>
        <end position="111"/>
    </location>
</feature>
<comment type="caution">
    <text evidence="3">The sequence shown here is derived from an EMBL/GenBank/DDBJ whole genome shotgun (WGS) entry which is preliminary data.</text>
</comment>
<dbReference type="Pfam" id="PF23636">
    <property type="entry name" value="DUF7144"/>
    <property type="match status" value="1"/>
</dbReference>
<keyword evidence="1" id="KW-0472">Membrane</keyword>
<dbReference type="RefSeq" id="WP_184730505.1">
    <property type="nucleotide sequence ID" value="NZ_JACHIW010000002.1"/>
</dbReference>
<organism evidence="3 4">
    <name type="scientific">Saccharopolyspora phatthalungensis</name>
    <dbReference type="NCBI Taxonomy" id="664693"/>
    <lineage>
        <taxon>Bacteria</taxon>
        <taxon>Bacillati</taxon>
        <taxon>Actinomycetota</taxon>
        <taxon>Actinomycetes</taxon>
        <taxon>Pseudonocardiales</taxon>
        <taxon>Pseudonocardiaceae</taxon>
        <taxon>Saccharopolyspora</taxon>
    </lineage>
</organism>
<evidence type="ECO:0000313" key="3">
    <source>
        <dbReference type="EMBL" id="MBB5158622.1"/>
    </source>
</evidence>
<gene>
    <name evidence="3" type="ORF">BJ970_006221</name>
</gene>
<dbReference type="Proteomes" id="UP000584374">
    <property type="component" value="Unassembled WGS sequence"/>
</dbReference>
<name>A0A840Q7Y5_9PSEU</name>
<protein>
    <recommendedName>
        <fullName evidence="2">DUF7144 domain-containing protein</fullName>
    </recommendedName>
</protein>
<keyword evidence="4" id="KW-1185">Reference proteome</keyword>
<dbReference type="InterPro" id="IPR055568">
    <property type="entry name" value="DUF7144"/>
</dbReference>
<evidence type="ECO:0000313" key="4">
    <source>
        <dbReference type="Proteomes" id="UP000584374"/>
    </source>
</evidence>
<sequence length="118" mass="12421">MTFATLFLLATAVLHIVLGALALSRTAGLNLSTTPVLADYRSLGWGFLFTGIVLIATTFGVRAGQLWARIVGIVLLALSFLNNLALPVGVALSVLIMILDVLTIYAIIAHARSSKPSS</sequence>
<keyword evidence="1" id="KW-1133">Transmembrane helix</keyword>
<reference evidence="3 4" key="1">
    <citation type="submission" date="2020-08" db="EMBL/GenBank/DDBJ databases">
        <title>Sequencing the genomes of 1000 actinobacteria strains.</title>
        <authorList>
            <person name="Klenk H.-P."/>
        </authorList>
    </citation>
    <scope>NUCLEOTIDE SEQUENCE [LARGE SCALE GENOMIC DNA]</scope>
    <source>
        <strain evidence="3 4">DSM 45584</strain>
    </source>
</reference>
<feature type="transmembrane region" description="Helical" evidence="1">
    <location>
        <begin position="43"/>
        <end position="61"/>
    </location>
</feature>
<feature type="transmembrane region" description="Helical" evidence="1">
    <location>
        <begin position="66"/>
        <end position="84"/>
    </location>
</feature>
<keyword evidence="1" id="KW-0812">Transmembrane</keyword>
<feature type="transmembrane region" description="Helical" evidence="1">
    <location>
        <begin position="90"/>
        <end position="108"/>
    </location>
</feature>
<dbReference type="AlphaFoldDB" id="A0A840Q7Y5"/>
<dbReference type="EMBL" id="JACHIW010000002">
    <property type="protein sequence ID" value="MBB5158622.1"/>
    <property type="molecule type" value="Genomic_DNA"/>
</dbReference>
<evidence type="ECO:0000259" key="2">
    <source>
        <dbReference type="Pfam" id="PF23636"/>
    </source>
</evidence>